<gene>
    <name evidence="1" type="primary">LHCB2.1</name>
    <name evidence="1" type="ORF">CFP56_038669</name>
</gene>
<comment type="caution">
    <text evidence="1">The sequence shown here is derived from an EMBL/GenBank/DDBJ whole genome shotgun (WGS) entry which is preliminary data.</text>
</comment>
<sequence>MASSTIQRSAFTGQTALKQSNELLRKVGIFANGRVSMRRTVKSAPQHIWLFWLSKRDEVYSIKVGLTKGEPPPANWVKVNFNGTVFQECGKAGLGTIICNDVGLVMTALTQIIRNSSYSAACFGHILSDIKTLSPHFRELVFRHTHRQGNKVSHNLAWAAFSHFNLSA</sequence>
<evidence type="ECO:0000313" key="1">
    <source>
        <dbReference type="EMBL" id="KAK7820607.1"/>
    </source>
</evidence>
<dbReference type="Proteomes" id="UP000237347">
    <property type="component" value="Unassembled WGS sequence"/>
</dbReference>
<keyword evidence="2" id="KW-1185">Reference proteome</keyword>
<proteinExistence type="predicted"/>
<reference evidence="1 2" key="1">
    <citation type="journal article" date="2018" name="Sci. Data">
        <title>The draft genome sequence of cork oak.</title>
        <authorList>
            <person name="Ramos A.M."/>
            <person name="Usie A."/>
            <person name="Barbosa P."/>
            <person name="Barros P.M."/>
            <person name="Capote T."/>
            <person name="Chaves I."/>
            <person name="Simoes F."/>
            <person name="Abreu I."/>
            <person name="Carrasquinho I."/>
            <person name="Faro C."/>
            <person name="Guimaraes J.B."/>
            <person name="Mendonca D."/>
            <person name="Nobrega F."/>
            <person name="Rodrigues L."/>
            <person name="Saibo N.J.M."/>
            <person name="Varela M.C."/>
            <person name="Egas C."/>
            <person name="Matos J."/>
            <person name="Miguel C.M."/>
            <person name="Oliveira M.M."/>
            <person name="Ricardo C.P."/>
            <person name="Goncalves S."/>
        </authorList>
    </citation>
    <scope>NUCLEOTIDE SEQUENCE [LARGE SCALE GENOMIC DNA]</scope>
    <source>
        <strain evidence="2">cv. HL8</strain>
    </source>
</reference>
<protein>
    <submittedName>
        <fullName evidence="1">Chlorophyll a-b binding protein 2.1</fullName>
    </submittedName>
</protein>
<dbReference type="EMBL" id="PKMF04000732">
    <property type="protein sequence ID" value="KAK7820607.1"/>
    <property type="molecule type" value="Genomic_DNA"/>
</dbReference>
<organism evidence="1 2">
    <name type="scientific">Quercus suber</name>
    <name type="common">Cork oak</name>
    <dbReference type="NCBI Taxonomy" id="58331"/>
    <lineage>
        <taxon>Eukaryota</taxon>
        <taxon>Viridiplantae</taxon>
        <taxon>Streptophyta</taxon>
        <taxon>Embryophyta</taxon>
        <taxon>Tracheophyta</taxon>
        <taxon>Spermatophyta</taxon>
        <taxon>Magnoliopsida</taxon>
        <taxon>eudicotyledons</taxon>
        <taxon>Gunneridae</taxon>
        <taxon>Pentapetalae</taxon>
        <taxon>rosids</taxon>
        <taxon>fabids</taxon>
        <taxon>Fagales</taxon>
        <taxon>Fagaceae</taxon>
        <taxon>Quercus</taxon>
    </lineage>
</organism>
<accession>A0AAW0J1R8</accession>
<dbReference type="AlphaFoldDB" id="A0AAW0J1R8"/>
<name>A0AAW0J1R8_QUESU</name>
<dbReference type="InterPro" id="IPR053151">
    <property type="entry name" value="RNase_H-like"/>
</dbReference>
<dbReference type="PANTHER" id="PTHR47723">
    <property type="entry name" value="OS05G0353850 PROTEIN"/>
    <property type="match status" value="1"/>
</dbReference>
<dbReference type="PANTHER" id="PTHR47723:SF19">
    <property type="entry name" value="POLYNUCLEOTIDYL TRANSFERASE, RIBONUCLEASE H-LIKE SUPERFAMILY PROTEIN"/>
    <property type="match status" value="1"/>
</dbReference>
<evidence type="ECO:0000313" key="2">
    <source>
        <dbReference type="Proteomes" id="UP000237347"/>
    </source>
</evidence>